<dbReference type="Proteomes" id="UP001164250">
    <property type="component" value="Chromosome 15"/>
</dbReference>
<evidence type="ECO:0000313" key="2">
    <source>
        <dbReference type="Proteomes" id="UP001164250"/>
    </source>
</evidence>
<sequence length="1357" mass="153407">MAAEITISLVREKLENLLPSTSIGDPSLLTQVNESIAKLEKSLETWKDLEDDQGSHLTIDDRKRLLLGAVYDAEDTIDAFLACTTLQKQKSFPLFPLRSEHSQSRVSRKMRDFVSRLTSFIENKSVHVEPTAPSSNLSLEDMNVDDDVEVHPQKSPTSVEDMPVLQLENKNFGEGTSKSNFGEGTSGSKFSYEDTYGLVDTAQTEHDHVKLRVLSTNSVEDIQVQPSEEKQCVDGNVGADVGADASESSSSDEDDTSDLEDTAKKLAELIFRDDLPFLLLSVAGRPGGSHNTTLLWRTYCNIKEHFECCAWTYVSDVYEAIKCVMEQLTGMKQENDLPPRVLQRKLCRFLSNKKYLLVFYDLRTPEVWESLSSVLPNSGGGRTIVSFHGAAAAPSIPNARFLGTIFGTELVSPSALSKDVCASLDEETDIVGLKDEIQKLHKLICRRYQLHFMILVVGVAGSGKTTLVNTVYNQLHIKQKFENRVWISVSKVFEERNLLLQILKQVTEVKDEEKLSLEELRKKLRYFFVGKRYLVVLDDVQTPDTWDKLKRVFPISYVSGSRVVLTIRDPKIAQNIDSSIYYRHNLRPLNNEESWELFSEKLKPKISDNSDLVELKEKILQKCKGLPLAICMLAGLLSTKERSKDAWLKVIESTQQKKKGGGTSENAMQGKKEERVTEHTKREKKEQSTSEHSQPDEIVEAKVVEEGKRVSEHSQRGEIEEKVVEDETGVDKHTHLEKIEEAEEMDEERKRAGEHIQQGEIEEEGVGKEEKRGNVNGASYSKQGEDQSISSNESVSSDNLSASDIFSLGYRDLNSPLRACLQYLCLFPRSEEIRIRRLARLWIAEGLVKVSTNGNKEPEDLVEEYLQQLEQRNMIKITKSDGRPKTCSVEGLLYDLLCPNAECMGFFHVHPNSGPESKTAATLSIRRLAEQVDIQNNRPSNEDIQQLRSYISFNKGKGDKAAEGVGDFLRRTIKKRGFGLLTLLDLERVYKPVLRPETLRRLPLLKYVGLRWTFLDEIPESVGDLPCLDTLDVKHTNISELPNSICNAKKLLHLYMNGIDFKRSKQISSSSLSNLQTLSGLLLGKNRPLFGGLEKLTSLKKVGLTCHNQSIEKITNWLSAQTSLHSLRLRSVDDNGEPSKFEWRSDKWISNKMLTDLYLMGELPQGFKVSLEQLPSKLRVLTLSVSKLSEDPMPALGQLENLIILRLYANSYLGVKMSCGPEGRFSKLEVLKLWMLLNLKEWEIEGAMPVLKELEIRYCQNLQKPTGLEGLTTLEKLTLTNMKKNFVTEVKGSIGNKTVVIENDWKFIPSWESSEEQRQELRQKSKQRDGAPIVRSSTLKHRAPSRQLSRQLSSLTT</sequence>
<dbReference type="EMBL" id="CM047910">
    <property type="protein sequence ID" value="KAJ0075270.1"/>
    <property type="molecule type" value="Genomic_DNA"/>
</dbReference>
<evidence type="ECO:0000313" key="1">
    <source>
        <dbReference type="EMBL" id="KAJ0075270.1"/>
    </source>
</evidence>
<name>A0ACC0ZTV7_9ROSI</name>
<comment type="caution">
    <text evidence="1">The sequence shown here is derived from an EMBL/GenBank/DDBJ whole genome shotgun (WGS) entry which is preliminary data.</text>
</comment>
<organism evidence="1 2">
    <name type="scientific">Pistacia atlantica</name>
    <dbReference type="NCBI Taxonomy" id="434234"/>
    <lineage>
        <taxon>Eukaryota</taxon>
        <taxon>Viridiplantae</taxon>
        <taxon>Streptophyta</taxon>
        <taxon>Embryophyta</taxon>
        <taxon>Tracheophyta</taxon>
        <taxon>Spermatophyta</taxon>
        <taxon>Magnoliopsida</taxon>
        <taxon>eudicotyledons</taxon>
        <taxon>Gunneridae</taxon>
        <taxon>Pentapetalae</taxon>
        <taxon>rosids</taxon>
        <taxon>malvids</taxon>
        <taxon>Sapindales</taxon>
        <taxon>Anacardiaceae</taxon>
        <taxon>Pistacia</taxon>
    </lineage>
</organism>
<proteinExistence type="predicted"/>
<gene>
    <name evidence="1" type="ORF">Patl1_33690</name>
</gene>
<accession>A0ACC0ZTV7</accession>
<protein>
    <submittedName>
        <fullName evidence="1">Uncharacterized protein</fullName>
    </submittedName>
</protein>
<reference evidence="2" key="1">
    <citation type="journal article" date="2023" name="G3 (Bethesda)">
        <title>Genome assembly and association tests identify interacting loci associated with vigor, precocity, and sex in interspecific pistachio rootstocks.</title>
        <authorList>
            <person name="Palmer W."/>
            <person name="Jacygrad E."/>
            <person name="Sagayaradj S."/>
            <person name="Cavanaugh K."/>
            <person name="Han R."/>
            <person name="Bertier L."/>
            <person name="Beede B."/>
            <person name="Kafkas S."/>
            <person name="Golino D."/>
            <person name="Preece J."/>
            <person name="Michelmore R."/>
        </authorList>
    </citation>
    <scope>NUCLEOTIDE SEQUENCE [LARGE SCALE GENOMIC DNA]</scope>
</reference>
<keyword evidence="2" id="KW-1185">Reference proteome</keyword>